<dbReference type="Pfam" id="PF00152">
    <property type="entry name" value="tRNA-synt_2"/>
    <property type="match status" value="1"/>
</dbReference>
<evidence type="ECO:0000259" key="9">
    <source>
        <dbReference type="PROSITE" id="PS50862"/>
    </source>
</evidence>
<dbReference type="GO" id="GO:0006422">
    <property type="term" value="P:aspartyl-tRNA aminoacylation"/>
    <property type="evidence" value="ECO:0007669"/>
    <property type="project" value="UniProtKB-UniRule"/>
</dbReference>
<dbReference type="CDD" id="cd04317">
    <property type="entry name" value="EcAspRS_like_N"/>
    <property type="match status" value="1"/>
</dbReference>
<evidence type="ECO:0000256" key="4">
    <source>
        <dbReference type="ARBA" id="ARBA00022741"/>
    </source>
</evidence>
<feature type="binding site" evidence="8">
    <location>
        <position position="448"/>
    </location>
    <ligand>
        <name>L-aspartate</name>
        <dbReference type="ChEBI" id="CHEBI:29991"/>
    </ligand>
</feature>
<comment type="function">
    <text evidence="8">Catalyzes the attachment of L-aspartate to tRNA(Asp) in a two-step reaction: L-aspartate is first activated by ATP to form Asp-AMP and then transferred to the acceptor end of tRNA(Asp).</text>
</comment>
<keyword evidence="7 8" id="KW-0030">Aminoacyl-tRNA synthetase</keyword>
<name>D4G8A6_RIEPU</name>
<dbReference type="GO" id="GO:0005737">
    <property type="term" value="C:cytoplasm"/>
    <property type="evidence" value="ECO:0007669"/>
    <property type="project" value="UniProtKB-SubCell"/>
</dbReference>
<protein>
    <recommendedName>
        <fullName evidence="8">Aspartate--tRNA ligase</fullName>
        <ecNumber evidence="8">6.1.1.12</ecNumber>
    </recommendedName>
    <alternativeName>
        <fullName evidence="8">Aspartyl-tRNA synthetase</fullName>
        <shortName evidence="8">AspRS</shortName>
    </alternativeName>
</protein>
<dbReference type="STRING" id="515618.RIEPE_0312"/>
<keyword evidence="5 8" id="KW-0067">ATP-binding</keyword>
<feature type="binding site" evidence="8">
    <location>
        <begin position="534"/>
        <end position="537"/>
    </location>
    <ligand>
        <name>ATP</name>
        <dbReference type="ChEBI" id="CHEBI:30616"/>
    </ligand>
</feature>
<feature type="binding site" evidence="8">
    <location>
        <position position="229"/>
    </location>
    <ligand>
        <name>ATP</name>
        <dbReference type="ChEBI" id="CHEBI:30616"/>
    </ligand>
</feature>
<reference evidence="10" key="1">
    <citation type="submission" date="2008-05" db="EMBL/GenBank/DDBJ databases">
        <title>Genome sequence of Riesia pediculicola USDA.</title>
        <authorList>
            <person name="Kirkness E.F."/>
        </authorList>
    </citation>
    <scope>NUCLEOTIDE SEQUENCE [LARGE SCALE GENOMIC DNA]</scope>
    <source>
        <strain evidence="10">USDA</strain>
    </source>
</reference>
<dbReference type="SUPFAM" id="SSF50249">
    <property type="entry name" value="Nucleic acid-binding proteins"/>
    <property type="match status" value="1"/>
</dbReference>
<dbReference type="Proteomes" id="UP000001700">
    <property type="component" value="Chromosome"/>
</dbReference>
<dbReference type="OrthoDB" id="9802326at2"/>
<dbReference type="Gene3D" id="3.30.1360.30">
    <property type="entry name" value="GAD-like domain"/>
    <property type="match status" value="1"/>
</dbReference>
<keyword evidence="11" id="KW-1185">Reference proteome</keyword>
<dbReference type="InterPro" id="IPR004524">
    <property type="entry name" value="Asp-tRNA-ligase_1"/>
</dbReference>
<dbReference type="NCBIfam" id="NF001750">
    <property type="entry name" value="PRK00476.1"/>
    <property type="match status" value="1"/>
</dbReference>
<dbReference type="PANTHER" id="PTHR22594:SF5">
    <property type="entry name" value="ASPARTATE--TRNA LIGASE, MITOCHONDRIAL"/>
    <property type="match status" value="1"/>
</dbReference>
<feature type="region of interest" description="Aspartate" evidence="8">
    <location>
        <begin position="198"/>
        <end position="201"/>
    </location>
</feature>
<evidence type="ECO:0000256" key="7">
    <source>
        <dbReference type="ARBA" id="ARBA00023146"/>
    </source>
</evidence>
<dbReference type="GO" id="GO:0003676">
    <property type="term" value="F:nucleic acid binding"/>
    <property type="evidence" value="ECO:0007669"/>
    <property type="project" value="InterPro"/>
</dbReference>
<dbReference type="GO" id="GO:0005524">
    <property type="term" value="F:ATP binding"/>
    <property type="evidence" value="ECO:0007669"/>
    <property type="project" value="UniProtKB-UniRule"/>
</dbReference>
<evidence type="ECO:0000256" key="5">
    <source>
        <dbReference type="ARBA" id="ARBA00022840"/>
    </source>
</evidence>
<dbReference type="InterPro" id="IPR004364">
    <property type="entry name" value="Aa-tRNA-synt_II"/>
</dbReference>
<dbReference type="InterPro" id="IPR047089">
    <property type="entry name" value="Asp-tRNA-ligase_1_N"/>
</dbReference>
<proteinExistence type="inferred from homology"/>
<dbReference type="InterPro" id="IPR004115">
    <property type="entry name" value="GAD-like_sf"/>
</dbReference>
<comment type="subcellular location">
    <subcellularLocation>
        <location evidence="8">Cytoplasm</location>
    </subcellularLocation>
</comment>
<evidence type="ECO:0000313" key="10">
    <source>
        <dbReference type="EMBL" id="ADD79498.1"/>
    </source>
</evidence>
<comment type="caution">
    <text evidence="8">Lacks conserved residue(s) required for the propagation of feature annotation.</text>
</comment>
<dbReference type="HOGENOM" id="CLU_014330_3_2_6"/>
<dbReference type="InterPro" id="IPR002312">
    <property type="entry name" value="Asp/Asn-tRNA-synth_IIb"/>
</dbReference>
<keyword evidence="2 8" id="KW-0963">Cytoplasm</keyword>
<organism evidence="10 11">
    <name type="scientific">Riesia pediculicola (strain USDA)</name>
    <dbReference type="NCBI Taxonomy" id="515618"/>
    <lineage>
        <taxon>Bacteria</taxon>
        <taxon>Pseudomonadati</taxon>
        <taxon>Pseudomonadota</taxon>
        <taxon>Gammaproteobacteria</taxon>
        <taxon>Enterobacterales</taxon>
        <taxon>Enterobacteriaceae</taxon>
        <taxon>Candidatus Riesia</taxon>
    </lineage>
</organism>
<dbReference type="KEGG" id="rip:RIEPE_0312"/>
<evidence type="ECO:0000256" key="2">
    <source>
        <dbReference type="ARBA" id="ARBA00022490"/>
    </source>
</evidence>
<keyword evidence="3 8" id="KW-0436">Ligase</keyword>
<gene>
    <name evidence="8 10" type="primary">aspS</name>
    <name evidence="10" type="ordered locus">RIEPE_0312</name>
</gene>
<evidence type="ECO:0000256" key="6">
    <source>
        <dbReference type="ARBA" id="ARBA00022917"/>
    </source>
</evidence>
<keyword evidence="4 8" id="KW-0547">Nucleotide-binding</keyword>
<feature type="binding site" evidence="8">
    <location>
        <position position="482"/>
    </location>
    <ligand>
        <name>ATP</name>
        <dbReference type="ChEBI" id="CHEBI:30616"/>
    </ligand>
</feature>
<evidence type="ECO:0000256" key="3">
    <source>
        <dbReference type="ARBA" id="ARBA00022598"/>
    </source>
</evidence>
<feature type="domain" description="Aminoacyl-transfer RNA synthetases class-II family profile" evidence="9">
    <location>
        <begin position="141"/>
        <end position="555"/>
    </location>
</feature>
<dbReference type="PROSITE" id="PS50862">
    <property type="entry name" value="AA_TRNA_LIGASE_II"/>
    <property type="match status" value="1"/>
</dbReference>
<dbReference type="GO" id="GO:0004815">
    <property type="term" value="F:aspartate-tRNA ligase activity"/>
    <property type="evidence" value="ECO:0007669"/>
    <property type="project" value="UniProtKB-UniRule"/>
</dbReference>
<dbReference type="Gene3D" id="3.30.930.10">
    <property type="entry name" value="Bira Bifunctional Protein, Domain 2"/>
    <property type="match status" value="1"/>
</dbReference>
<evidence type="ECO:0000256" key="8">
    <source>
        <dbReference type="HAMAP-Rule" id="MF_00044"/>
    </source>
</evidence>
<dbReference type="PANTHER" id="PTHR22594">
    <property type="entry name" value="ASPARTYL/LYSYL-TRNA SYNTHETASE"/>
    <property type="match status" value="1"/>
</dbReference>
<dbReference type="HAMAP" id="MF_00044">
    <property type="entry name" value="Asp_tRNA_synth_type1"/>
    <property type="match status" value="1"/>
</dbReference>
<dbReference type="AlphaFoldDB" id="D4G8A6"/>
<dbReference type="RefSeq" id="WP_013087488.1">
    <property type="nucleotide sequence ID" value="NC_014109.1"/>
</dbReference>
<dbReference type="EC" id="6.1.1.12" evidence="8"/>
<accession>D4G8A6</accession>
<dbReference type="InterPro" id="IPR045864">
    <property type="entry name" value="aa-tRNA-synth_II/BPL/LPL"/>
</dbReference>
<feature type="binding site" evidence="8">
    <location>
        <position position="220"/>
    </location>
    <ligand>
        <name>L-aspartate</name>
        <dbReference type="ChEBI" id="CHEBI:29991"/>
    </ligand>
</feature>
<feature type="binding site" evidence="8">
    <location>
        <begin position="220"/>
        <end position="222"/>
    </location>
    <ligand>
        <name>ATP</name>
        <dbReference type="ChEBI" id="CHEBI:30616"/>
    </ligand>
</feature>
<dbReference type="SUPFAM" id="SSF55681">
    <property type="entry name" value="Class II aaRS and biotin synthetases"/>
    <property type="match status" value="1"/>
</dbReference>
<feature type="binding site" evidence="8">
    <location>
        <position position="489"/>
    </location>
    <ligand>
        <name>L-aspartate</name>
        <dbReference type="ChEBI" id="CHEBI:29991"/>
    </ligand>
</feature>
<comment type="catalytic activity">
    <reaction evidence="8">
        <text>tRNA(Asp) + L-aspartate + ATP = L-aspartyl-tRNA(Asp) + AMP + diphosphate</text>
        <dbReference type="Rhea" id="RHEA:19649"/>
        <dbReference type="Rhea" id="RHEA-COMP:9660"/>
        <dbReference type="Rhea" id="RHEA-COMP:9678"/>
        <dbReference type="ChEBI" id="CHEBI:29991"/>
        <dbReference type="ChEBI" id="CHEBI:30616"/>
        <dbReference type="ChEBI" id="CHEBI:33019"/>
        <dbReference type="ChEBI" id="CHEBI:78442"/>
        <dbReference type="ChEBI" id="CHEBI:78516"/>
        <dbReference type="ChEBI" id="CHEBI:456215"/>
        <dbReference type="EC" id="6.1.1.12"/>
    </reaction>
</comment>
<dbReference type="PRINTS" id="PR01042">
    <property type="entry name" value="TRNASYNTHASP"/>
</dbReference>
<evidence type="ECO:0000313" key="11">
    <source>
        <dbReference type="Proteomes" id="UP000001700"/>
    </source>
</evidence>
<dbReference type="InterPro" id="IPR004365">
    <property type="entry name" value="NA-bd_OB_tRNA"/>
</dbReference>
<dbReference type="SUPFAM" id="SSF55261">
    <property type="entry name" value="GAD domain-like"/>
    <property type="match status" value="1"/>
</dbReference>
<dbReference type="NCBIfam" id="TIGR00459">
    <property type="entry name" value="aspS_bact"/>
    <property type="match status" value="1"/>
</dbReference>
<dbReference type="EMBL" id="CP001085">
    <property type="protein sequence ID" value="ADD79498.1"/>
    <property type="molecule type" value="Genomic_DNA"/>
</dbReference>
<dbReference type="InterPro" id="IPR006195">
    <property type="entry name" value="aa-tRNA-synth_II"/>
</dbReference>
<dbReference type="Gene3D" id="2.40.50.140">
    <property type="entry name" value="Nucleic acid-binding proteins"/>
    <property type="match status" value="1"/>
</dbReference>
<dbReference type="InterPro" id="IPR012340">
    <property type="entry name" value="NA-bd_OB-fold"/>
</dbReference>
<comment type="similarity">
    <text evidence="1 8">Belongs to the class-II aminoacyl-tRNA synthetase family. Type 1 subfamily.</text>
</comment>
<sequence length="571" mass="66725">MSRTHYCGEVNFFHIGTRVIISGWIHSIRRLKNLTFLDIRDRTGIIQAVCSKKLFPSIFLQSLKLNQEFCIRISGKVREKRKKISESVLQKNIEVLVHSINILNNSKNLPIDIIGRKISSEEMQLKYRYLYLRNPDMNKTLVIRSEITHFIHQFMHKNKFVNIETPYLSNPTDGGAKDFLVPSRTKHNHYYALAQSPQMFKQILMISGFDRYYQIAKCFRDEDSRSNRQPEFTQLDMEMSFVNSKKIKKIIERFIRKLWKKILKYDLPNCFPTITFEDAIQKYGTDKPDLRNPLELVDITYLTSSFDKPKRKFSNEDSCILIHIKQVLKDIKSIQLKKYQQLSLKFKIKNFLILEFSSDFLNQTVKKNLLGFPVELFYSIRSNFQIKEGDVICVGIGKKPLLNQFMGHLRSKLAKELDISEKNVWKPIWVIDFPMFKEEKDGCLKPVHHVFTSPKLCDISKLYSNPIRTVSDSYDMVINGQELGSGSVRIYKKEIQEKIFQILKINEEDQKNRFGFFLEAMQYGVPPHAGFAFGLDRIVMLMLNQKNIKNVIAFPKTTSASCLMTNSPSKI</sequence>
<comment type="subunit">
    <text evidence="8">Homodimer.</text>
</comment>
<dbReference type="Pfam" id="PF01336">
    <property type="entry name" value="tRNA_anti-codon"/>
    <property type="match status" value="1"/>
</dbReference>
<dbReference type="eggNOG" id="COG0173">
    <property type="taxonomic scope" value="Bacteria"/>
</dbReference>
<evidence type="ECO:0000256" key="1">
    <source>
        <dbReference type="ARBA" id="ARBA00006303"/>
    </source>
</evidence>
<keyword evidence="6 8" id="KW-0648">Protein biosynthesis</keyword>